<reference evidence="2 3" key="1">
    <citation type="submission" date="2024-10" db="EMBL/GenBank/DDBJ databases">
        <title>Updated reference genomes for cyclostephanoid diatoms.</title>
        <authorList>
            <person name="Roberts W.R."/>
            <person name="Alverson A.J."/>
        </authorList>
    </citation>
    <scope>NUCLEOTIDE SEQUENCE [LARGE SCALE GENOMIC DNA]</scope>
    <source>
        <strain evidence="2 3">AJA232-27</strain>
    </source>
</reference>
<dbReference type="EMBL" id="JALLBG020000123">
    <property type="protein sequence ID" value="KAL3763364.1"/>
    <property type="molecule type" value="Genomic_DNA"/>
</dbReference>
<comment type="caution">
    <text evidence="2">The sequence shown here is derived from an EMBL/GenBank/DDBJ whole genome shotgun (WGS) entry which is preliminary data.</text>
</comment>
<sequence length="74" mass="7874">MYVRFTLSDNSSELDGDAGDVFDASNVFGPTPLIPGYTSQPSISMNMARTRQSAIPSNKGTGAIRNSAFVSAER</sequence>
<dbReference type="AlphaFoldDB" id="A0ABD3MKL0"/>
<proteinExistence type="predicted"/>
<protein>
    <submittedName>
        <fullName evidence="2">Uncharacterized protein</fullName>
    </submittedName>
</protein>
<feature type="region of interest" description="Disordered" evidence="1">
    <location>
        <begin position="53"/>
        <end position="74"/>
    </location>
</feature>
<keyword evidence="3" id="KW-1185">Reference proteome</keyword>
<name>A0ABD3MKL0_9STRA</name>
<dbReference type="Proteomes" id="UP001530293">
    <property type="component" value="Unassembled WGS sequence"/>
</dbReference>
<evidence type="ECO:0000313" key="2">
    <source>
        <dbReference type="EMBL" id="KAL3763364.1"/>
    </source>
</evidence>
<organism evidence="2 3">
    <name type="scientific">Discostella pseudostelligera</name>
    <dbReference type="NCBI Taxonomy" id="259834"/>
    <lineage>
        <taxon>Eukaryota</taxon>
        <taxon>Sar</taxon>
        <taxon>Stramenopiles</taxon>
        <taxon>Ochrophyta</taxon>
        <taxon>Bacillariophyta</taxon>
        <taxon>Coscinodiscophyceae</taxon>
        <taxon>Thalassiosirophycidae</taxon>
        <taxon>Stephanodiscales</taxon>
        <taxon>Stephanodiscaceae</taxon>
        <taxon>Discostella</taxon>
    </lineage>
</organism>
<gene>
    <name evidence="2" type="ORF">ACHAWU_001937</name>
</gene>
<accession>A0ABD3MKL0</accession>
<evidence type="ECO:0000313" key="3">
    <source>
        <dbReference type="Proteomes" id="UP001530293"/>
    </source>
</evidence>
<evidence type="ECO:0000256" key="1">
    <source>
        <dbReference type="SAM" id="MobiDB-lite"/>
    </source>
</evidence>